<keyword evidence="6" id="KW-1185">Reference proteome</keyword>
<dbReference type="InterPro" id="IPR018060">
    <property type="entry name" value="HTH_AraC"/>
</dbReference>
<dbReference type="GO" id="GO:0003700">
    <property type="term" value="F:DNA-binding transcription factor activity"/>
    <property type="evidence" value="ECO:0007669"/>
    <property type="project" value="InterPro"/>
</dbReference>
<dbReference type="PANTHER" id="PTHR46796">
    <property type="entry name" value="HTH-TYPE TRANSCRIPTIONAL ACTIVATOR RHAS-RELATED"/>
    <property type="match status" value="1"/>
</dbReference>
<evidence type="ECO:0000256" key="1">
    <source>
        <dbReference type="ARBA" id="ARBA00023015"/>
    </source>
</evidence>
<name>A0A5S9QV88_MYCVN</name>
<reference evidence="5 6" key="1">
    <citation type="submission" date="2019-11" db="EMBL/GenBank/DDBJ databases">
        <authorList>
            <person name="Holert J."/>
        </authorList>
    </citation>
    <scope>NUCLEOTIDE SEQUENCE [LARGE SCALE GENOMIC DNA]</scope>
    <source>
        <strain evidence="5">BC8_1</strain>
    </source>
</reference>
<dbReference type="Proteomes" id="UP000430146">
    <property type="component" value="Unassembled WGS sequence"/>
</dbReference>
<keyword evidence="3" id="KW-0804">Transcription</keyword>
<dbReference type="InterPro" id="IPR050204">
    <property type="entry name" value="AraC_XylS_family_regulators"/>
</dbReference>
<dbReference type="PROSITE" id="PS01124">
    <property type="entry name" value="HTH_ARAC_FAMILY_2"/>
    <property type="match status" value="1"/>
</dbReference>
<evidence type="ECO:0000259" key="4">
    <source>
        <dbReference type="PROSITE" id="PS01124"/>
    </source>
</evidence>
<dbReference type="SUPFAM" id="SSF46689">
    <property type="entry name" value="Homeodomain-like"/>
    <property type="match status" value="2"/>
</dbReference>
<evidence type="ECO:0000256" key="3">
    <source>
        <dbReference type="ARBA" id="ARBA00023163"/>
    </source>
</evidence>
<keyword evidence="2" id="KW-0238">DNA-binding</keyword>
<keyword evidence="1" id="KW-0805">Transcription regulation</keyword>
<sequence>MPTAVTLVTRPEFSLHTWTCHGGDTGWSAPERPVDARLVLVHAGRFRRRSLSGQVDLDPTVGYLGAPGEEELFAHPHGGDVCTSIQLTAEYWRALAGNPVDIFHGTFYVDAKVELGHRMLLAAGSADADGLLAERLVHLMAGALRRTTDRRMPVTDRPTPADQRLVRRARAAIHDDHPAAHSLFALAAFFGASPYRLSRAFPRELGVSLTRYRNRVRVGRALDRLRHGDTTLADLAAQLGFADQAHLTRTMREHVGHPPTAVRRMLDDERPNWHR</sequence>
<dbReference type="Pfam" id="PF12833">
    <property type="entry name" value="HTH_18"/>
    <property type="match status" value="1"/>
</dbReference>
<dbReference type="RefSeq" id="WP_159231118.1">
    <property type="nucleotide sequence ID" value="NZ_CACSIP010000020.1"/>
</dbReference>
<dbReference type="AlphaFoldDB" id="A0A5S9QV88"/>
<dbReference type="EMBL" id="CACSIP010000020">
    <property type="protein sequence ID" value="CAA0122808.1"/>
    <property type="molecule type" value="Genomic_DNA"/>
</dbReference>
<dbReference type="InterPro" id="IPR009057">
    <property type="entry name" value="Homeodomain-like_sf"/>
</dbReference>
<dbReference type="GO" id="GO:0043565">
    <property type="term" value="F:sequence-specific DNA binding"/>
    <property type="evidence" value="ECO:0007669"/>
    <property type="project" value="InterPro"/>
</dbReference>
<proteinExistence type="predicted"/>
<dbReference type="OrthoDB" id="4549023at2"/>
<dbReference type="SMART" id="SM00342">
    <property type="entry name" value="HTH_ARAC"/>
    <property type="match status" value="1"/>
</dbReference>
<evidence type="ECO:0000256" key="2">
    <source>
        <dbReference type="ARBA" id="ARBA00023125"/>
    </source>
</evidence>
<organism evidence="5 6">
    <name type="scientific">Mycolicibacterium vanbaalenii</name>
    <name type="common">Mycobacterium vanbaalenii</name>
    <dbReference type="NCBI Taxonomy" id="110539"/>
    <lineage>
        <taxon>Bacteria</taxon>
        <taxon>Bacillati</taxon>
        <taxon>Actinomycetota</taxon>
        <taxon>Actinomycetes</taxon>
        <taxon>Mycobacteriales</taxon>
        <taxon>Mycobacteriaceae</taxon>
        <taxon>Mycolicibacterium</taxon>
    </lineage>
</organism>
<protein>
    <submittedName>
        <fullName evidence="5">HTH-type transcriptional regulator YesS</fullName>
    </submittedName>
</protein>
<evidence type="ECO:0000313" key="6">
    <source>
        <dbReference type="Proteomes" id="UP000430146"/>
    </source>
</evidence>
<evidence type="ECO:0000313" key="5">
    <source>
        <dbReference type="EMBL" id="CAA0122808.1"/>
    </source>
</evidence>
<feature type="domain" description="HTH araC/xylS-type" evidence="4">
    <location>
        <begin position="167"/>
        <end position="265"/>
    </location>
</feature>
<gene>
    <name evidence="5" type="primary">yesS</name>
    <name evidence="5" type="ORF">AELLOGFF_04523</name>
</gene>
<accession>A0A5S9QV88</accession>
<dbReference type="Gene3D" id="1.10.10.60">
    <property type="entry name" value="Homeodomain-like"/>
    <property type="match status" value="1"/>
</dbReference>